<evidence type="ECO:0000313" key="7">
    <source>
        <dbReference type="Proteomes" id="UP000509303"/>
    </source>
</evidence>
<dbReference type="PROSITE" id="PS51186">
    <property type="entry name" value="GNAT"/>
    <property type="match status" value="1"/>
</dbReference>
<dbReference type="InterPro" id="IPR041380">
    <property type="entry name" value="Acetyltransf_17"/>
</dbReference>
<evidence type="ECO:0000256" key="4">
    <source>
        <dbReference type="HAMAP-Rule" id="MF_01812"/>
    </source>
</evidence>
<dbReference type="Gene3D" id="3.40.630.30">
    <property type="match status" value="2"/>
</dbReference>
<feature type="binding site" evidence="4">
    <location>
        <begin position="120"/>
        <end position="121"/>
    </location>
    <ligand>
        <name>acetyl-CoA</name>
        <dbReference type="ChEBI" id="CHEBI:57288"/>
    </ligand>
</feature>
<dbReference type="InterPro" id="IPR000182">
    <property type="entry name" value="GNAT_dom"/>
</dbReference>
<dbReference type="Gene3D" id="3.30.1050.10">
    <property type="entry name" value="SCP2 sterol-binding domain"/>
    <property type="match status" value="1"/>
</dbReference>
<feature type="active site" description="Proton donor" evidence="4">
    <location>
        <position position="125"/>
    </location>
</feature>
<evidence type="ECO:0000313" key="6">
    <source>
        <dbReference type="EMBL" id="QKW51406.1"/>
    </source>
</evidence>
<evidence type="ECO:0000259" key="5">
    <source>
        <dbReference type="PROSITE" id="PS51186"/>
    </source>
</evidence>
<dbReference type="GO" id="GO:0034069">
    <property type="term" value="F:aminoglycoside N-acetyltransferase activity"/>
    <property type="evidence" value="ECO:0007669"/>
    <property type="project" value="TreeGrafter"/>
</dbReference>
<dbReference type="InterPro" id="IPR036527">
    <property type="entry name" value="SCP2_sterol-bd_dom_sf"/>
</dbReference>
<dbReference type="InterPro" id="IPR022902">
    <property type="entry name" value="NAcTrfase_Eis"/>
</dbReference>
<dbReference type="PANTHER" id="PTHR37817:SF1">
    <property type="entry name" value="N-ACETYLTRANSFERASE EIS"/>
    <property type="match status" value="1"/>
</dbReference>
<dbReference type="Pfam" id="PF17668">
    <property type="entry name" value="Acetyltransf_17"/>
    <property type="match status" value="1"/>
</dbReference>
<accession>A0A7H8NAM7</accession>
<organism evidence="6 7">
    <name type="scientific">Streptomyces buecherae</name>
    <dbReference type="NCBI Taxonomy" id="2763006"/>
    <lineage>
        <taxon>Bacteria</taxon>
        <taxon>Bacillati</taxon>
        <taxon>Actinomycetota</taxon>
        <taxon>Actinomycetes</taxon>
        <taxon>Kitasatosporales</taxon>
        <taxon>Streptomycetaceae</taxon>
        <taxon>Streptomyces</taxon>
    </lineage>
</organism>
<dbReference type="EMBL" id="CP054929">
    <property type="protein sequence ID" value="QKW51406.1"/>
    <property type="molecule type" value="Genomic_DNA"/>
</dbReference>
<sequence>MEQSSDLRFGEVPETRLDEALALSYLAFLETPENDERKHHYETLRECARVGAYDGDRLVGLMATYDFTLSLPGGELPAPGLTFVSVAPTHRRRGVLSGMMAELYRGFGAAGTPLACLWASEDAIYGRYGFGTGTRGLAVEINSSRPLALRIAPDERPLRLVDPADAPALLGPYYERTRAVRAGRTARTERWWREEWMVDKDPEDDDMSPPRIVALGEPLAGYVIYRTKSNGHGPGSVHIGELEADTPAVAAALWRYLAGIDLAHKVTAWARPLDDPLLHFCADRDQVRVTGEETGLRVRLVDVGAALRARSWAADVDVVLDVRDAHVPANAGRHRLSVRQGTATYEPTDAPADLGLDVRELGSGYLGTVPLRELAHAGLVTEHTPGAAASLDTALRTDLAPFTVDDF</sequence>
<dbReference type="AlphaFoldDB" id="A0A7H8NAM7"/>
<dbReference type="InterPro" id="IPR025559">
    <property type="entry name" value="Eis_dom"/>
</dbReference>
<keyword evidence="7" id="KW-1185">Reference proteome</keyword>
<dbReference type="HAMAP" id="MF_01812">
    <property type="entry name" value="Eis"/>
    <property type="match status" value="1"/>
</dbReference>
<dbReference type="SUPFAM" id="SSF55729">
    <property type="entry name" value="Acyl-CoA N-acyltransferases (Nat)"/>
    <property type="match status" value="1"/>
</dbReference>
<gene>
    <name evidence="6" type="ORF">HUT08_19795</name>
</gene>
<reference evidence="6 7" key="1">
    <citation type="submission" date="2020-06" db="EMBL/GenBank/DDBJ databases">
        <title>Genome mining for natural products.</title>
        <authorList>
            <person name="Zhang B."/>
            <person name="Shi J."/>
            <person name="Ge H."/>
        </authorList>
    </citation>
    <scope>NUCLEOTIDE SEQUENCE [LARGE SCALE GENOMIC DNA]</scope>
    <source>
        <strain evidence="6 7">NA00687</strain>
    </source>
</reference>
<dbReference type="PANTHER" id="PTHR37817">
    <property type="entry name" value="N-ACETYLTRANSFERASE EIS"/>
    <property type="match status" value="1"/>
</dbReference>
<evidence type="ECO:0000256" key="1">
    <source>
        <dbReference type="ARBA" id="ARBA00009213"/>
    </source>
</evidence>
<dbReference type="GO" id="GO:0030649">
    <property type="term" value="P:aminoglycoside antibiotic catabolic process"/>
    <property type="evidence" value="ECO:0007669"/>
    <property type="project" value="TreeGrafter"/>
</dbReference>
<evidence type="ECO:0000256" key="3">
    <source>
        <dbReference type="ARBA" id="ARBA00023315"/>
    </source>
</evidence>
<protein>
    <submittedName>
        <fullName evidence="6">GNAT family N-acetyltransferase</fullName>
    </submittedName>
</protein>
<comment type="subunit">
    <text evidence="4">Homohexamer; trimer of dimers.</text>
</comment>
<dbReference type="RefSeq" id="WP_176163126.1">
    <property type="nucleotide sequence ID" value="NZ_CP054929.1"/>
</dbReference>
<feature type="active site" description="Proton acceptor; via carboxylate" evidence="4">
    <location>
        <position position="407"/>
    </location>
</feature>
<proteinExistence type="inferred from homology"/>
<keyword evidence="2 4" id="KW-0808">Transferase</keyword>
<dbReference type="Pfam" id="PF13527">
    <property type="entry name" value="Acetyltransf_9"/>
    <property type="match status" value="1"/>
</dbReference>
<evidence type="ECO:0000256" key="2">
    <source>
        <dbReference type="ARBA" id="ARBA00022679"/>
    </source>
</evidence>
<dbReference type="Proteomes" id="UP000509303">
    <property type="component" value="Chromosome"/>
</dbReference>
<dbReference type="InterPro" id="IPR051554">
    <property type="entry name" value="Acetyltransferase_Eis"/>
</dbReference>
<keyword evidence="3 4" id="KW-0012">Acyltransferase</keyword>
<feature type="binding site" evidence="4">
    <location>
        <begin position="84"/>
        <end position="86"/>
    </location>
    <ligand>
        <name>acetyl-CoA</name>
        <dbReference type="ChEBI" id="CHEBI:57288"/>
    </ligand>
</feature>
<name>A0A7H8NAM7_9ACTN</name>
<dbReference type="Pfam" id="PF13530">
    <property type="entry name" value="SCP2_2"/>
    <property type="match status" value="1"/>
</dbReference>
<dbReference type="SUPFAM" id="SSF55718">
    <property type="entry name" value="SCP-like"/>
    <property type="match status" value="1"/>
</dbReference>
<feature type="binding site" evidence="4">
    <location>
        <begin position="92"/>
        <end position="97"/>
    </location>
    <ligand>
        <name>acetyl-CoA</name>
        <dbReference type="ChEBI" id="CHEBI:57288"/>
    </ligand>
</feature>
<dbReference type="InterPro" id="IPR016181">
    <property type="entry name" value="Acyl_CoA_acyltransferase"/>
</dbReference>
<feature type="domain" description="N-acetyltransferase" evidence="5">
    <location>
        <begin position="7"/>
        <end position="152"/>
    </location>
</feature>
<dbReference type="NCBIfam" id="NF002367">
    <property type="entry name" value="PRK01346.1-4"/>
    <property type="match status" value="1"/>
</dbReference>
<comment type="similarity">
    <text evidence="1 4">Belongs to the acetyltransferase Eis family.</text>
</comment>